<dbReference type="InterPro" id="IPR035895">
    <property type="entry name" value="HPr-like_sf"/>
</dbReference>
<dbReference type="NCBIfam" id="TIGR01003">
    <property type="entry name" value="PTS_HPr_family"/>
    <property type="match status" value="2"/>
</dbReference>
<evidence type="ECO:0000256" key="1">
    <source>
        <dbReference type="ARBA" id="ARBA00022448"/>
    </source>
</evidence>
<dbReference type="InterPro" id="IPR001020">
    <property type="entry name" value="PTS_HPr_His_P_site"/>
</dbReference>
<dbReference type="InterPro" id="IPR016152">
    <property type="entry name" value="PTrfase/Anion_transptr"/>
</dbReference>
<dbReference type="NCBIfam" id="NF010351">
    <property type="entry name" value="PRK13779.1"/>
    <property type="match status" value="1"/>
</dbReference>
<dbReference type="SUPFAM" id="SSF55594">
    <property type="entry name" value="HPr-like"/>
    <property type="match status" value="2"/>
</dbReference>
<proteinExistence type="predicted"/>
<protein>
    <submittedName>
        <fullName evidence="9">Bifunctional PTS system fructose-specific transporter subunit IIA/HPr protein</fullName>
    </submittedName>
</protein>
<evidence type="ECO:0000256" key="3">
    <source>
        <dbReference type="ARBA" id="ARBA00022597"/>
    </source>
</evidence>
<gene>
    <name evidence="9" type="primary">fruB</name>
    <name evidence="9" type="ORF">SAMEA1410922_02013</name>
</gene>
<dbReference type="InterPro" id="IPR000032">
    <property type="entry name" value="HPr-like"/>
</dbReference>
<keyword evidence="5" id="KW-0598">Phosphotransferase system</keyword>
<evidence type="ECO:0000313" key="9">
    <source>
        <dbReference type="EMBL" id="VTU09449.1"/>
    </source>
</evidence>
<dbReference type="PANTHER" id="PTHR30181:SF3">
    <property type="entry name" value="MULTIPHOSPHORYL TRANSFER PROTEIN"/>
    <property type="match status" value="1"/>
</dbReference>
<keyword evidence="6" id="KW-0418">Kinase</keyword>
<dbReference type="CDD" id="cd00211">
    <property type="entry name" value="PTS_IIA_fru"/>
    <property type="match status" value="1"/>
</dbReference>
<dbReference type="Gene3D" id="3.40.930.10">
    <property type="entry name" value="Mannitol-specific EII, Chain A"/>
    <property type="match status" value="1"/>
</dbReference>
<dbReference type="NCBIfam" id="NF008319">
    <property type="entry name" value="PRK11109.1"/>
    <property type="match status" value="1"/>
</dbReference>
<organism evidence="9 10">
    <name type="scientific">Actinobacillus porcinus</name>
    <dbReference type="NCBI Taxonomy" id="51048"/>
    <lineage>
        <taxon>Bacteria</taxon>
        <taxon>Pseudomonadati</taxon>
        <taxon>Pseudomonadota</taxon>
        <taxon>Gammaproteobacteria</taxon>
        <taxon>Pasteurellales</taxon>
        <taxon>Pasteurellaceae</taxon>
        <taxon>Actinobacillus</taxon>
    </lineage>
</organism>
<keyword evidence="1" id="KW-0813">Transport</keyword>
<dbReference type="PROSITE" id="PS51350">
    <property type="entry name" value="PTS_HPR_DOM"/>
    <property type="match status" value="2"/>
</dbReference>
<dbReference type="Pfam" id="PF00381">
    <property type="entry name" value="PTS-HPr"/>
    <property type="match status" value="2"/>
</dbReference>
<feature type="domain" description="PTS EIIA type-2" evidence="7">
    <location>
        <begin position="2"/>
        <end position="142"/>
    </location>
</feature>
<evidence type="ECO:0000259" key="8">
    <source>
        <dbReference type="PROSITE" id="PS51350"/>
    </source>
</evidence>
<name>A0ABY6TLY7_9PAST</name>
<dbReference type="PROSITE" id="PS00369">
    <property type="entry name" value="PTS_HPR_HIS"/>
    <property type="match status" value="2"/>
</dbReference>
<dbReference type="Proteomes" id="UP000308167">
    <property type="component" value="Unassembled WGS sequence"/>
</dbReference>
<evidence type="ECO:0000313" key="10">
    <source>
        <dbReference type="Proteomes" id="UP000308167"/>
    </source>
</evidence>
<dbReference type="PROSITE" id="PS51094">
    <property type="entry name" value="PTS_EIIA_TYPE_2"/>
    <property type="match status" value="1"/>
</dbReference>
<evidence type="ECO:0000256" key="4">
    <source>
        <dbReference type="ARBA" id="ARBA00022679"/>
    </source>
</evidence>
<keyword evidence="4" id="KW-0808">Transferase</keyword>
<feature type="domain" description="HPr" evidence="8">
    <location>
        <begin position="281"/>
        <end position="371"/>
    </location>
</feature>
<dbReference type="PIRSF" id="PIRSF000690">
    <property type="entry name" value="Fruc_PTS_diPryltransf"/>
    <property type="match status" value="1"/>
</dbReference>
<feature type="domain" description="HPr" evidence="8">
    <location>
        <begin position="408"/>
        <end position="497"/>
    </location>
</feature>
<evidence type="ECO:0000259" key="7">
    <source>
        <dbReference type="PROSITE" id="PS51094"/>
    </source>
</evidence>
<dbReference type="InterPro" id="IPR050893">
    <property type="entry name" value="Sugar_PTS"/>
</dbReference>
<dbReference type="InterPro" id="IPR002178">
    <property type="entry name" value="PTS_EIIA_type-2_dom"/>
</dbReference>
<accession>A0ABY6TLY7</accession>
<dbReference type="PANTHER" id="PTHR30181">
    <property type="entry name" value="MANNITOL PERMEASE IIC COMPONENT"/>
    <property type="match status" value="1"/>
</dbReference>
<dbReference type="Pfam" id="PF00359">
    <property type="entry name" value="PTS_EIIA_2"/>
    <property type="match status" value="1"/>
</dbReference>
<keyword evidence="3" id="KW-0762">Sugar transport</keyword>
<evidence type="ECO:0000256" key="5">
    <source>
        <dbReference type="ARBA" id="ARBA00022683"/>
    </source>
</evidence>
<dbReference type="SUPFAM" id="SSF55804">
    <property type="entry name" value="Phoshotransferase/anion transport protein"/>
    <property type="match status" value="2"/>
</dbReference>
<keyword evidence="2" id="KW-0597">Phosphoprotein</keyword>
<dbReference type="InterPro" id="IPR016258">
    <property type="entry name" value="FruB"/>
</dbReference>
<evidence type="ECO:0000256" key="6">
    <source>
        <dbReference type="ARBA" id="ARBA00022777"/>
    </source>
</evidence>
<dbReference type="PROSITE" id="PS00372">
    <property type="entry name" value="PTS_EIIA_TYPE_2_HIS"/>
    <property type="match status" value="1"/>
</dbReference>
<dbReference type="RefSeq" id="WP_135711001.1">
    <property type="nucleotide sequence ID" value="NZ_CABFKI010000016.1"/>
</dbReference>
<keyword evidence="10" id="KW-1185">Reference proteome</keyword>
<evidence type="ECO:0000256" key="2">
    <source>
        <dbReference type="ARBA" id="ARBA00022553"/>
    </source>
</evidence>
<sequence length="497" mass="53005">MFNLPENNIHLANQATHKTEAIQLVAAALEQAGYVEAGYLQGMLAREQQTSTFLGNGIAIPHGTLDTRSMVKNTGVVIFQFPQGIAWGEDNIAYVVIGIAARSDEHLALLRQLTHVLSDEQAAAKLATLKDVQKFRAILMGESEAFSLSEETISLDVETESLLTLTAINAGQLQAQSAVDHYFISDVISSAAIPLGQGLWLTDSVQGNLKNALAFSRPKVSFEQHNNTIKGVLTIAAKDDAINETLVRLLDEQVQGILLTGSKAQIVAALNGAELHTAADQVVGTFTLRNEHGLHARPSAVLVNTIKPFNAKINVENLTRGSALVNAKSAMKIVSLGASYGHRLRFVAEGDDAQIAIETIKQAIANGLGETISSNHAFEADSIEIIKGSAESAVNSASVSNQLNNEEQIEGIFEVTNEHGLHARPSATLVNEVKKYHASVAVQNLDRDTPLVSAKSLMKIVALGAVKGHRLRFVATGKEAQKAIDAIGVAMKSGLGE</sequence>
<dbReference type="EMBL" id="CABFKI010000016">
    <property type="protein sequence ID" value="VTU09449.1"/>
    <property type="molecule type" value="Genomic_DNA"/>
</dbReference>
<reference evidence="9 10" key="1">
    <citation type="submission" date="2019-05" db="EMBL/GenBank/DDBJ databases">
        <authorList>
            <consortium name="Pathogen Informatics"/>
        </authorList>
    </citation>
    <scope>NUCLEOTIDE SEQUENCE [LARGE SCALE GENOMIC DNA]</scope>
    <source>
        <strain evidence="9 10">NM319</strain>
    </source>
</reference>
<comment type="caution">
    <text evidence="9">The sequence shown here is derived from an EMBL/GenBank/DDBJ whole genome shotgun (WGS) entry which is preliminary data.</text>
</comment>
<dbReference type="Gene3D" id="3.30.1340.10">
    <property type="entry name" value="HPr-like"/>
    <property type="match status" value="2"/>
</dbReference>
<dbReference type="CDD" id="cd00367">
    <property type="entry name" value="PTS-HPr_like"/>
    <property type="match status" value="2"/>
</dbReference>
<dbReference type="GeneID" id="86156375"/>
<dbReference type="PRINTS" id="PR00107">
    <property type="entry name" value="PHOSPHOCPHPR"/>
</dbReference>